<name>A0A645EVN8_9ZZZZ</name>
<dbReference type="AlphaFoldDB" id="A0A645EVN8"/>
<sequence>MEETLTDRIFTAKGNVEGDNSQTMLLLNELSLPITVSIECIPVLSPQAWIVASTEKVEDPLLAGQADLFIDGVGSGRTSVPQVARGEIIRLAFGQTPSVTAAREEIIPKEGSNWLGKGKLAQGYTINVTNGLPYETELVIKDRIPVSAQEKITVSAESLDPQPTEQDSKKGFLTWKLKLRSGEQKKLSVIYRLSFPAEEEIWIQ</sequence>
<dbReference type="InterPro" id="IPR037291">
    <property type="entry name" value="DUF4139"/>
</dbReference>
<dbReference type="Pfam" id="PF13598">
    <property type="entry name" value="DUF4139"/>
    <property type="match status" value="1"/>
</dbReference>
<accession>A0A645EVN8</accession>
<reference evidence="2" key="1">
    <citation type="submission" date="2019-08" db="EMBL/GenBank/DDBJ databases">
        <authorList>
            <person name="Kucharzyk K."/>
            <person name="Murdoch R.W."/>
            <person name="Higgins S."/>
            <person name="Loffler F."/>
        </authorList>
    </citation>
    <scope>NUCLEOTIDE SEQUENCE</scope>
</reference>
<evidence type="ECO:0000259" key="1">
    <source>
        <dbReference type="Pfam" id="PF13598"/>
    </source>
</evidence>
<dbReference type="PANTHER" id="PTHR31005:SF8">
    <property type="entry name" value="DUF4139 DOMAIN-CONTAINING PROTEIN"/>
    <property type="match status" value="1"/>
</dbReference>
<dbReference type="PANTHER" id="PTHR31005">
    <property type="entry name" value="DUF4139 DOMAIN-CONTAINING PROTEIN"/>
    <property type="match status" value="1"/>
</dbReference>
<comment type="caution">
    <text evidence="2">The sequence shown here is derived from an EMBL/GenBank/DDBJ whole genome shotgun (WGS) entry which is preliminary data.</text>
</comment>
<protein>
    <recommendedName>
        <fullName evidence="1">DUF4139 domain-containing protein</fullName>
    </recommendedName>
</protein>
<feature type="domain" description="DUF4139" evidence="1">
    <location>
        <begin position="58"/>
        <end position="196"/>
    </location>
</feature>
<gene>
    <name evidence="2" type="ORF">SDC9_151814</name>
</gene>
<dbReference type="InterPro" id="IPR011935">
    <property type="entry name" value="CHP02231"/>
</dbReference>
<proteinExistence type="predicted"/>
<evidence type="ECO:0000313" key="2">
    <source>
        <dbReference type="EMBL" id="MPN04573.1"/>
    </source>
</evidence>
<dbReference type="EMBL" id="VSSQ01050485">
    <property type="protein sequence ID" value="MPN04573.1"/>
    <property type="molecule type" value="Genomic_DNA"/>
</dbReference>
<organism evidence="2">
    <name type="scientific">bioreactor metagenome</name>
    <dbReference type="NCBI Taxonomy" id="1076179"/>
    <lineage>
        <taxon>unclassified sequences</taxon>
        <taxon>metagenomes</taxon>
        <taxon>ecological metagenomes</taxon>
    </lineage>
</organism>